<dbReference type="Proteomes" id="UP001595833">
    <property type="component" value="Unassembled WGS sequence"/>
</dbReference>
<evidence type="ECO:0000313" key="2">
    <source>
        <dbReference type="EMBL" id="MFC5054081.1"/>
    </source>
</evidence>
<evidence type="ECO:0000256" key="1">
    <source>
        <dbReference type="SAM" id="MobiDB-lite"/>
    </source>
</evidence>
<feature type="region of interest" description="Disordered" evidence="1">
    <location>
        <begin position="39"/>
        <end position="79"/>
    </location>
</feature>
<proteinExistence type="predicted"/>
<gene>
    <name evidence="2" type="ORF">ACFPFM_09960</name>
</gene>
<dbReference type="EMBL" id="JBHSJB010000007">
    <property type="protein sequence ID" value="MFC5054081.1"/>
    <property type="molecule type" value="Genomic_DNA"/>
</dbReference>
<dbReference type="RefSeq" id="WP_344042844.1">
    <property type="nucleotide sequence ID" value="NZ_BAAAKE010000038.1"/>
</dbReference>
<name>A0ABV9XVF8_9PSEU</name>
<accession>A0ABV9XVF8</accession>
<sequence length="79" mass="8306">MIANAGIFAAAASTTDVRSTTGGTPVVVAVRIRLSGVRRDFSRVSPPRPTTSATTTNPDQAANAGPTAPHLREPRPRRR</sequence>
<reference evidence="3" key="1">
    <citation type="journal article" date="2019" name="Int. J. Syst. Evol. Microbiol.">
        <title>The Global Catalogue of Microorganisms (GCM) 10K type strain sequencing project: providing services to taxonomists for standard genome sequencing and annotation.</title>
        <authorList>
            <consortium name="The Broad Institute Genomics Platform"/>
            <consortium name="The Broad Institute Genome Sequencing Center for Infectious Disease"/>
            <person name="Wu L."/>
            <person name="Ma J."/>
        </authorList>
    </citation>
    <scope>NUCLEOTIDE SEQUENCE [LARGE SCALE GENOMIC DNA]</scope>
    <source>
        <strain evidence="3">KCTC 12848</strain>
    </source>
</reference>
<keyword evidence="3" id="KW-1185">Reference proteome</keyword>
<comment type="caution">
    <text evidence="2">The sequence shown here is derived from an EMBL/GenBank/DDBJ whole genome shotgun (WGS) entry which is preliminary data.</text>
</comment>
<feature type="compositionally biased region" description="Basic and acidic residues" evidence="1">
    <location>
        <begin position="70"/>
        <end position="79"/>
    </location>
</feature>
<evidence type="ECO:0000313" key="3">
    <source>
        <dbReference type="Proteomes" id="UP001595833"/>
    </source>
</evidence>
<protein>
    <submittedName>
        <fullName evidence="2">Uncharacterized protein</fullName>
    </submittedName>
</protein>
<organism evidence="2 3">
    <name type="scientific">Saccharothrix xinjiangensis</name>
    <dbReference type="NCBI Taxonomy" id="204798"/>
    <lineage>
        <taxon>Bacteria</taxon>
        <taxon>Bacillati</taxon>
        <taxon>Actinomycetota</taxon>
        <taxon>Actinomycetes</taxon>
        <taxon>Pseudonocardiales</taxon>
        <taxon>Pseudonocardiaceae</taxon>
        <taxon>Saccharothrix</taxon>
    </lineage>
</organism>